<evidence type="ECO:0008006" key="3">
    <source>
        <dbReference type="Google" id="ProtNLM"/>
    </source>
</evidence>
<gene>
    <name evidence="1" type="ORF">M976_02869</name>
</gene>
<protein>
    <recommendedName>
        <fullName evidence="3">Bacteriophage protein</fullName>
    </recommendedName>
</protein>
<evidence type="ECO:0000313" key="2">
    <source>
        <dbReference type="Proteomes" id="UP000078407"/>
    </source>
</evidence>
<organism evidence="1 2">
    <name type="scientific">Buttiauxella ferragutiae ATCC 51602</name>
    <dbReference type="NCBI Taxonomy" id="1354252"/>
    <lineage>
        <taxon>Bacteria</taxon>
        <taxon>Pseudomonadati</taxon>
        <taxon>Pseudomonadota</taxon>
        <taxon>Gammaproteobacteria</taxon>
        <taxon>Enterobacterales</taxon>
        <taxon>Enterobacteriaceae</taxon>
        <taxon>Buttiauxella</taxon>
    </lineage>
</organism>
<proteinExistence type="predicted"/>
<evidence type="ECO:0000313" key="1">
    <source>
        <dbReference type="EMBL" id="OAT26708.1"/>
    </source>
</evidence>
<dbReference type="RefSeq" id="WP_064545951.1">
    <property type="nucleotide sequence ID" value="NZ_LXEQ01000045.1"/>
</dbReference>
<accession>A0ABX2W6Z1</accession>
<sequence>MTPKERRAHHAAIERAAAAPRKSYLGRFTPLNGIQSGWIKSLLNVWGEYAGGKTNAQYRLENCNRFVSKAKDDKWSDSQLSRITAALEQARHEGYKGHEAVRRAHTVLWAVSLSEMIDEVSRQDDADLIEKAVLNAFKPDDPVYCIGLNYYTTRKKISDLSRELQQVAPWLNENEARKRTRWCIQIFQAKVFLSVRKMNQIV</sequence>
<keyword evidence="2" id="KW-1185">Reference proteome</keyword>
<comment type="caution">
    <text evidence="1">The sequence shown here is derived from an EMBL/GenBank/DDBJ whole genome shotgun (WGS) entry which is preliminary data.</text>
</comment>
<dbReference type="EMBL" id="LXEQ01000045">
    <property type="protein sequence ID" value="OAT26708.1"/>
    <property type="molecule type" value="Genomic_DNA"/>
</dbReference>
<dbReference type="Proteomes" id="UP000078407">
    <property type="component" value="Unassembled WGS sequence"/>
</dbReference>
<reference evidence="1 2" key="1">
    <citation type="submission" date="2016-04" db="EMBL/GenBank/DDBJ databases">
        <title>ATOL: Assembling a taxonomically balanced genome-scale reconstruction of the evolutionary history of the Enterobacteriaceae.</title>
        <authorList>
            <person name="Plunkett G.III."/>
            <person name="Neeno-Eckwall E.C."/>
            <person name="Glasner J.D."/>
            <person name="Perna N.T."/>
        </authorList>
    </citation>
    <scope>NUCLEOTIDE SEQUENCE [LARGE SCALE GENOMIC DNA]</scope>
    <source>
        <strain evidence="1 2">ATCC 51602</strain>
    </source>
</reference>
<name>A0ABX2W6Z1_9ENTR</name>